<dbReference type="Proteomes" id="UP000198558">
    <property type="component" value="Unassembled WGS sequence"/>
</dbReference>
<sequence>MDEKYKLIKNECLNSNTRNPIELILSIMKKDYINIHGPEHHVLDGSCFLTTMHNAGVEFDLDKALDEMIVRGQKMPGATCGQWGMCGSSASVGAALAIVHETGPLSNNQYYKDNLSYVSKALGKLADVGGPRCCKRNAFLSILTAIDFVNEQYGIKLTKQEVKCIFSNKNKQCIGMRCPFYKDESND</sequence>
<dbReference type="InterPro" id="IPR043768">
    <property type="entry name" value="DUF5714"/>
</dbReference>
<organism evidence="2 3">
    <name type="scientific">Thomasclavelia cocleata</name>
    <dbReference type="NCBI Taxonomy" id="69824"/>
    <lineage>
        <taxon>Bacteria</taxon>
        <taxon>Bacillati</taxon>
        <taxon>Bacillota</taxon>
        <taxon>Erysipelotrichia</taxon>
        <taxon>Erysipelotrichales</taxon>
        <taxon>Coprobacillaceae</taxon>
        <taxon>Thomasclavelia</taxon>
    </lineage>
</organism>
<dbReference type="GeneID" id="78288191"/>
<dbReference type="EMBL" id="FOIN01000010">
    <property type="protein sequence ID" value="SET42019.1"/>
    <property type="molecule type" value="Genomic_DNA"/>
</dbReference>
<reference evidence="3" key="1">
    <citation type="submission" date="2016-10" db="EMBL/GenBank/DDBJ databases">
        <authorList>
            <person name="Varghese N."/>
            <person name="Submissions S."/>
        </authorList>
    </citation>
    <scope>NUCLEOTIDE SEQUENCE [LARGE SCALE GENOMIC DNA]</scope>
    <source>
        <strain evidence="3">DSM 1551</strain>
    </source>
</reference>
<gene>
    <name evidence="2" type="ORF">SAMN04489758_11026</name>
</gene>
<proteinExistence type="predicted"/>
<dbReference type="RefSeq" id="WP_092353442.1">
    <property type="nucleotide sequence ID" value="NZ_FOIN01000010.1"/>
</dbReference>
<evidence type="ECO:0000259" key="1">
    <source>
        <dbReference type="Pfam" id="PF18978"/>
    </source>
</evidence>
<evidence type="ECO:0000313" key="3">
    <source>
        <dbReference type="Proteomes" id="UP000198558"/>
    </source>
</evidence>
<feature type="domain" description="DUF5714" evidence="1">
    <location>
        <begin position="8"/>
        <end position="181"/>
    </location>
</feature>
<dbReference type="AlphaFoldDB" id="A0A1I0EB86"/>
<keyword evidence="3" id="KW-1185">Reference proteome</keyword>
<dbReference type="OrthoDB" id="9813299at2"/>
<dbReference type="Pfam" id="PF18978">
    <property type="entry name" value="DUF5714"/>
    <property type="match status" value="1"/>
</dbReference>
<accession>A0A1I0EB86</accession>
<evidence type="ECO:0000313" key="2">
    <source>
        <dbReference type="EMBL" id="SET42019.1"/>
    </source>
</evidence>
<name>A0A1I0EB86_9FIRM</name>
<protein>
    <recommendedName>
        <fullName evidence="1">DUF5714 domain-containing protein</fullName>
    </recommendedName>
</protein>